<keyword evidence="1 5" id="KW-0808">Transferase</keyword>
<dbReference type="GO" id="GO:0008233">
    <property type="term" value="F:peptidase activity"/>
    <property type="evidence" value="ECO:0007669"/>
    <property type="project" value="UniProtKB-KW"/>
</dbReference>
<gene>
    <name evidence="5" type="ORF">GMOD_00006115</name>
</gene>
<dbReference type="CDD" id="cd03880">
    <property type="entry name" value="M28_QC_like"/>
    <property type="match status" value="1"/>
</dbReference>
<feature type="domain" description="Peptidase M28" evidence="4">
    <location>
        <begin position="103"/>
        <end position="360"/>
    </location>
</feature>
<accession>A0A3M7M490</accession>
<dbReference type="GO" id="GO:0006508">
    <property type="term" value="P:proteolysis"/>
    <property type="evidence" value="ECO:0007669"/>
    <property type="project" value="UniProtKB-KW"/>
</dbReference>
<comment type="similarity">
    <text evidence="3">Belongs to the peptidase M28 family.</text>
</comment>
<dbReference type="Pfam" id="PF04389">
    <property type="entry name" value="Peptidase_M28"/>
    <property type="match status" value="1"/>
</dbReference>
<organism evidence="5 6">
    <name type="scientific">Pyrenophora seminiperda CCB06</name>
    <dbReference type="NCBI Taxonomy" id="1302712"/>
    <lineage>
        <taxon>Eukaryota</taxon>
        <taxon>Fungi</taxon>
        <taxon>Dikarya</taxon>
        <taxon>Ascomycota</taxon>
        <taxon>Pezizomycotina</taxon>
        <taxon>Dothideomycetes</taxon>
        <taxon>Pleosporomycetidae</taxon>
        <taxon>Pleosporales</taxon>
        <taxon>Pleosporineae</taxon>
        <taxon>Pleosporaceae</taxon>
        <taxon>Pyrenophora</taxon>
    </lineage>
</organism>
<dbReference type="InterPro" id="IPR037457">
    <property type="entry name" value="M28_QC"/>
</dbReference>
<keyword evidence="2" id="KW-0012">Acyltransferase</keyword>
<keyword evidence="3" id="KW-0479">Metal-binding</keyword>
<dbReference type="PANTHER" id="PTHR12283:SF6">
    <property type="entry name" value="GLUTAMINYL-PEPTIDE CYCLOTRANSFERASE-RELATED"/>
    <property type="match status" value="1"/>
</dbReference>
<feature type="signal peptide" evidence="3">
    <location>
        <begin position="1"/>
        <end position="21"/>
    </location>
</feature>
<keyword evidence="3" id="KW-0862">Zinc</keyword>
<keyword evidence="6" id="KW-1185">Reference proteome</keyword>
<dbReference type="EMBL" id="KE747818">
    <property type="protein sequence ID" value="RMZ69335.1"/>
    <property type="molecule type" value="Genomic_DNA"/>
</dbReference>
<evidence type="ECO:0000259" key="4">
    <source>
        <dbReference type="Pfam" id="PF04389"/>
    </source>
</evidence>
<protein>
    <recommendedName>
        <fullName evidence="3">Peptide hydrolase</fullName>
        <ecNumber evidence="3">3.4.-.-</ecNumber>
    </recommendedName>
</protein>
<dbReference type="InterPro" id="IPR040234">
    <property type="entry name" value="QC/QCL"/>
</dbReference>
<proteinExistence type="inferred from homology"/>
<keyword evidence="3" id="KW-0732">Signal</keyword>
<name>A0A3M7M490_9PLEO</name>
<evidence type="ECO:0000313" key="6">
    <source>
        <dbReference type="Proteomes" id="UP000265663"/>
    </source>
</evidence>
<dbReference type="GO" id="GO:0008270">
    <property type="term" value="F:zinc ion binding"/>
    <property type="evidence" value="ECO:0007669"/>
    <property type="project" value="TreeGrafter"/>
</dbReference>
<evidence type="ECO:0000256" key="2">
    <source>
        <dbReference type="ARBA" id="ARBA00023315"/>
    </source>
</evidence>
<dbReference type="PANTHER" id="PTHR12283">
    <property type="entry name" value="GLUTAMINYL-PEPTIDE CYCLOTRANSFERASE"/>
    <property type="match status" value="1"/>
</dbReference>
<feature type="chain" id="PRO_5017849873" description="Peptide hydrolase" evidence="3">
    <location>
        <begin position="22"/>
        <end position="387"/>
    </location>
</feature>
<dbReference type="FunFam" id="3.40.630.10:FF:000074">
    <property type="entry name" value="Peptide hydrolase"/>
    <property type="match status" value="1"/>
</dbReference>
<keyword evidence="3" id="KW-0378">Hydrolase</keyword>
<dbReference type="SUPFAM" id="SSF53187">
    <property type="entry name" value="Zn-dependent exopeptidases"/>
    <property type="match status" value="1"/>
</dbReference>
<evidence type="ECO:0000313" key="5">
    <source>
        <dbReference type="EMBL" id="RMZ69335.1"/>
    </source>
</evidence>
<dbReference type="Proteomes" id="UP000265663">
    <property type="component" value="Unassembled WGS sequence"/>
</dbReference>
<dbReference type="EC" id="3.4.-.-" evidence="3"/>
<dbReference type="AlphaFoldDB" id="A0A3M7M490"/>
<dbReference type="OrthoDB" id="3907302at2759"/>
<dbReference type="Gene3D" id="3.40.630.10">
    <property type="entry name" value="Zn peptidases"/>
    <property type="match status" value="1"/>
</dbReference>
<dbReference type="InterPro" id="IPR007484">
    <property type="entry name" value="Peptidase_M28"/>
</dbReference>
<keyword evidence="3" id="KW-0645">Protease</keyword>
<evidence type="ECO:0000256" key="1">
    <source>
        <dbReference type="ARBA" id="ARBA00022679"/>
    </source>
</evidence>
<dbReference type="GO" id="GO:0016603">
    <property type="term" value="F:glutaminyl-peptide cyclotransferase activity"/>
    <property type="evidence" value="ECO:0007669"/>
    <property type="project" value="InterPro"/>
</dbReference>
<sequence length="387" mass="43278">MLSASMLFAFALLSFLSLGAAYRDLSDETLKHLPGPGDDFDIKKGALLAPILVPRVSGTQGNVEVRQHFLDFFKSQLPEWRIEMHNSTSTTPLSKGKEVPFVNVIATRDPPGSMEGDVSRLALVAHYDSKLTPKGFIGATDSAAPCAMILHIARSIDAALTKKWAAADPDDLEVGHKGVQILLLDGEEAFQSWTDTDSLYGARALAQDWESTFHLASSVYRTPLDSIELFLLLDLLGSKNPTIPSYFKTTHWAYKHMANAEERLRKLGLFKSAPLRKSKMAEGETEKRRADRPFLTEAYKGNDAFLGGFVQDDHVPFMARGVEILHMIPSPFPRVWHTEEDDGEHLDMNTVEDWTRLFMVFTAEWMELEGFFDAKTARREDAAKSEL</sequence>
<reference evidence="5 6" key="1">
    <citation type="journal article" date="2014" name="PLoS ONE">
        <title>De novo Genome Assembly of the Fungal Plant Pathogen Pyrenophora semeniperda.</title>
        <authorList>
            <person name="Soliai M.M."/>
            <person name="Meyer S.E."/>
            <person name="Udall J.A."/>
            <person name="Elzinga D.E."/>
            <person name="Hermansen R.A."/>
            <person name="Bodily P.M."/>
            <person name="Hart A.A."/>
            <person name="Coleman C.E."/>
        </authorList>
    </citation>
    <scope>NUCLEOTIDE SEQUENCE [LARGE SCALE GENOMIC DNA]</scope>
    <source>
        <strain evidence="5 6">CCB06</strain>
        <tissue evidence="5">Mycelium</tissue>
    </source>
</reference>
<evidence type="ECO:0000256" key="3">
    <source>
        <dbReference type="RuleBase" id="RU361240"/>
    </source>
</evidence>